<evidence type="ECO:0000256" key="13">
    <source>
        <dbReference type="ARBA" id="ARBA00023128"/>
    </source>
</evidence>
<dbReference type="GO" id="GO:0006979">
    <property type="term" value="P:response to oxidative stress"/>
    <property type="evidence" value="ECO:0007669"/>
    <property type="project" value="InterPro"/>
</dbReference>
<keyword evidence="13" id="KW-0496">Mitochondrion</keyword>
<comment type="subcellular location">
    <subcellularLocation>
        <location evidence="2">Endomembrane system</location>
    </subcellularLocation>
    <subcellularLocation>
        <location evidence="1">Mitochondrion</location>
    </subcellularLocation>
</comment>
<feature type="active site" description="Proton acceptor" evidence="18">
    <location>
        <position position="362"/>
    </location>
</feature>
<evidence type="ECO:0000256" key="11">
    <source>
        <dbReference type="ARBA" id="ARBA00023002"/>
    </source>
</evidence>
<evidence type="ECO:0000256" key="4">
    <source>
        <dbReference type="ARBA" id="ARBA00020581"/>
    </source>
</evidence>
<dbReference type="GO" id="GO:0043005">
    <property type="term" value="C:neuron projection"/>
    <property type="evidence" value="ECO:0007669"/>
    <property type="project" value="TreeGrafter"/>
</dbReference>
<dbReference type="FunFam" id="3.30.1360.40:FF:000007">
    <property type="entry name" value="ribosome-recycling factor, mitochondrial isoform X1"/>
    <property type="match status" value="1"/>
</dbReference>
<dbReference type="InterPro" id="IPR050783">
    <property type="entry name" value="Oxylipin_biosynth_metab"/>
</dbReference>
<dbReference type="EMBL" id="JAAWVO010060233">
    <property type="protein sequence ID" value="MBN3322423.1"/>
    <property type="molecule type" value="Genomic_DNA"/>
</dbReference>
<evidence type="ECO:0000256" key="18">
    <source>
        <dbReference type="PIRSR" id="PIRSR619791-1"/>
    </source>
</evidence>
<dbReference type="InterPro" id="IPR010255">
    <property type="entry name" value="Haem_peroxidase_sf"/>
</dbReference>
<dbReference type="InterPro" id="IPR037120">
    <property type="entry name" value="Haem_peroxidase_sf_animal"/>
</dbReference>
<evidence type="ECO:0000313" key="22">
    <source>
        <dbReference type="Proteomes" id="UP000736164"/>
    </source>
</evidence>
<keyword evidence="9" id="KW-0809">Transit peptide</keyword>
<dbReference type="GO" id="GO:0004666">
    <property type="term" value="F:prostaglandin-endoperoxide synthase activity"/>
    <property type="evidence" value="ECO:0007669"/>
    <property type="project" value="TreeGrafter"/>
</dbReference>
<keyword evidence="10" id="KW-0223">Dioxygenase</keyword>
<evidence type="ECO:0000256" key="16">
    <source>
        <dbReference type="ARBA" id="ARBA00023180"/>
    </source>
</evidence>
<protein>
    <recommendedName>
        <fullName evidence="4">Ribosome-recycling factor, mitochondrial</fullName>
    </recommendedName>
    <alternativeName>
        <fullName evidence="17">Ribosome-releasing factor, mitochondrial</fullName>
    </alternativeName>
</protein>
<dbReference type="SUPFAM" id="SSF48113">
    <property type="entry name" value="Heme-dependent peroxidases"/>
    <property type="match status" value="1"/>
</dbReference>
<keyword evidence="8" id="KW-0648">Protein biosynthesis</keyword>
<feature type="non-terminal residue" evidence="21">
    <location>
        <position position="1"/>
    </location>
</feature>
<feature type="active site" description="For cyclooxygenase activity" evidence="18">
    <location>
        <position position="540"/>
    </location>
</feature>
<dbReference type="GO" id="GO:0012505">
    <property type="term" value="C:endomembrane system"/>
    <property type="evidence" value="ECO:0007669"/>
    <property type="project" value="UniProtKB-SubCell"/>
</dbReference>
<evidence type="ECO:0000256" key="7">
    <source>
        <dbReference type="ARBA" id="ARBA00022729"/>
    </source>
</evidence>
<evidence type="ECO:0000259" key="20">
    <source>
        <dbReference type="Pfam" id="PF01765"/>
    </source>
</evidence>
<evidence type="ECO:0000256" key="2">
    <source>
        <dbReference type="ARBA" id="ARBA00004308"/>
    </source>
</evidence>
<evidence type="ECO:0000256" key="3">
    <source>
        <dbReference type="ARBA" id="ARBA00005912"/>
    </source>
</evidence>
<name>A0A8J7P1V7_ATRSP</name>
<evidence type="ECO:0000256" key="12">
    <source>
        <dbReference type="ARBA" id="ARBA00023004"/>
    </source>
</evidence>
<keyword evidence="22" id="KW-1185">Reference proteome</keyword>
<keyword evidence="16" id="KW-0325">Glycoprotein</keyword>
<organism evidence="21 22">
    <name type="scientific">Atractosteus spatula</name>
    <name type="common">Alligator gar</name>
    <name type="synonym">Lepisosteus spatula</name>
    <dbReference type="NCBI Taxonomy" id="7917"/>
    <lineage>
        <taxon>Eukaryota</taxon>
        <taxon>Metazoa</taxon>
        <taxon>Chordata</taxon>
        <taxon>Craniata</taxon>
        <taxon>Vertebrata</taxon>
        <taxon>Euteleostomi</taxon>
        <taxon>Actinopterygii</taxon>
        <taxon>Neopterygii</taxon>
        <taxon>Holostei</taxon>
        <taxon>Semionotiformes</taxon>
        <taxon>Lepisosteidae</taxon>
        <taxon>Atractosteus</taxon>
    </lineage>
</organism>
<dbReference type="PANTHER" id="PTHR11903">
    <property type="entry name" value="PROSTAGLANDIN G/H SYNTHASE"/>
    <property type="match status" value="1"/>
</dbReference>
<dbReference type="GO" id="GO:0005739">
    <property type="term" value="C:mitochondrion"/>
    <property type="evidence" value="ECO:0007669"/>
    <property type="project" value="UniProtKB-SubCell"/>
</dbReference>
<evidence type="ECO:0000256" key="10">
    <source>
        <dbReference type="ARBA" id="ARBA00022964"/>
    </source>
</evidence>
<dbReference type="PROSITE" id="PS50292">
    <property type="entry name" value="PEROXIDASE_3"/>
    <property type="match status" value="1"/>
</dbReference>
<evidence type="ECO:0000256" key="15">
    <source>
        <dbReference type="ARBA" id="ARBA00023157"/>
    </source>
</evidence>
<dbReference type="GO" id="GO:0006412">
    <property type="term" value="P:translation"/>
    <property type="evidence" value="ECO:0007669"/>
    <property type="project" value="UniProtKB-KW"/>
</dbReference>
<dbReference type="Gene3D" id="1.10.640.10">
    <property type="entry name" value="Haem peroxidase domain superfamily, animal type"/>
    <property type="match status" value="1"/>
</dbReference>
<evidence type="ECO:0000256" key="14">
    <source>
        <dbReference type="ARBA" id="ARBA00023136"/>
    </source>
</evidence>
<evidence type="ECO:0000256" key="6">
    <source>
        <dbReference type="ARBA" id="ARBA00022723"/>
    </source>
</evidence>
<feature type="domain" description="Ribosome recycling factor" evidence="20">
    <location>
        <begin position="95"/>
        <end position="180"/>
    </location>
</feature>
<dbReference type="AlphaFoldDB" id="A0A8J7P1V7"/>
<dbReference type="Pfam" id="PF01765">
    <property type="entry name" value="RRF"/>
    <property type="match status" value="1"/>
</dbReference>
<dbReference type="InterPro" id="IPR019791">
    <property type="entry name" value="Haem_peroxidase_animal"/>
</dbReference>
<dbReference type="PRINTS" id="PR00457">
    <property type="entry name" value="ANPEROXIDASE"/>
</dbReference>
<keyword evidence="15" id="KW-1015">Disulfide bond</keyword>
<keyword evidence="6 19" id="KW-0479">Metal-binding</keyword>
<keyword evidence="5" id="KW-0245">EGF-like domain</keyword>
<evidence type="ECO:0000256" key="5">
    <source>
        <dbReference type="ARBA" id="ARBA00022536"/>
    </source>
</evidence>
<keyword evidence="11" id="KW-0560">Oxidoreductase</keyword>
<evidence type="ECO:0000313" key="21">
    <source>
        <dbReference type="EMBL" id="MBN3322423.1"/>
    </source>
</evidence>
<evidence type="ECO:0000256" key="17">
    <source>
        <dbReference type="ARBA" id="ARBA00033107"/>
    </source>
</evidence>
<dbReference type="GO" id="GO:0019371">
    <property type="term" value="P:cyclooxygenase pathway"/>
    <property type="evidence" value="ECO:0007669"/>
    <property type="project" value="TreeGrafter"/>
</dbReference>
<comment type="caution">
    <text evidence="21">The sequence shown here is derived from an EMBL/GenBank/DDBJ whole genome shotgun (WGS) entry which is preliminary data.</text>
</comment>
<keyword evidence="7" id="KW-0732">Signal</keyword>
<accession>A0A8J7P1V7</accession>
<evidence type="ECO:0000256" key="8">
    <source>
        <dbReference type="ARBA" id="ARBA00022917"/>
    </source>
</evidence>
<reference evidence="21" key="1">
    <citation type="journal article" date="2021" name="Cell">
        <title>Tracing the genetic footprints of vertebrate landing in non-teleost ray-finned fishes.</title>
        <authorList>
            <person name="Bi X."/>
            <person name="Wang K."/>
            <person name="Yang L."/>
            <person name="Pan H."/>
            <person name="Jiang H."/>
            <person name="Wei Q."/>
            <person name="Fang M."/>
            <person name="Yu H."/>
            <person name="Zhu C."/>
            <person name="Cai Y."/>
            <person name="He Y."/>
            <person name="Gan X."/>
            <person name="Zeng H."/>
            <person name="Yu D."/>
            <person name="Zhu Y."/>
            <person name="Jiang H."/>
            <person name="Qiu Q."/>
            <person name="Yang H."/>
            <person name="Zhang Y.E."/>
            <person name="Wang W."/>
            <person name="Zhu M."/>
            <person name="He S."/>
            <person name="Zhang G."/>
        </authorList>
    </citation>
    <scope>NUCLEOTIDE SEQUENCE</scope>
    <source>
        <strain evidence="21">Allg_001</strain>
    </source>
</reference>
<dbReference type="GO" id="GO:0016702">
    <property type="term" value="F:oxidoreductase activity, acting on single donors with incorporation of molecular oxygen, incorporation of two atoms of oxygen"/>
    <property type="evidence" value="ECO:0007669"/>
    <property type="project" value="TreeGrafter"/>
</dbReference>
<feature type="binding site" evidence="19">
    <location>
        <position position="275"/>
    </location>
    <ligand>
        <name>substrate</name>
    </ligand>
</feature>
<dbReference type="GO" id="GO:0020037">
    <property type="term" value="F:heme binding"/>
    <property type="evidence" value="ECO:0007669"/>
    <property type="project" value="InterPro"/>
</dbReference>
<dbReference type="FunFam" id="1.10.640.10:FF:000002">
    <property type="entry name" value="Prostaglandin G/H synthase 2"/>
    <property type="match status" value="1"/>
</dbReference>
<dbReference type="Pfam" id="PF03098">
    <property type="entry name" value="An_peroxidase"/>
    <property type="match status" value="1"/>
</dbReference>
<keyword evidence="12 19" id="KW-0408">Iron</keyword>
<dbReference type="InterPro" id="IPR023584">
    <property type="entry name" value="Ribosome_recyc_fac_dom"/>
</dbReference>
<keyword evidence="14" id="KW-0472">Membrane</keyword>
<proteinExistence type="inferred from homology"/>
<comment type="similarity">
    <text evidence="3">Belongs to the RRF family.</text>
</comment>
<feature type="non-terminal residue" evidence="21">
    <location>
        <position position="755"/>
    </location>
</feature>
<dbReference type="GO" id="GO:0004601">
    <property type="term" value="F:peroxidase activity"/>
    <property type="evidence" value="ECO:0007669"/>
    <property type="project" value="InterPro"/>
</dbReference>
<dbReference type="UniPathway" id="UPA00662"/>
<dbReference type="GO" id="GO:0046872">
    <property type="term" value="F:metal ion binding"/>
    <property type="evidence" value="ECO:0007669"/>
    <property type="project" value="UniProtKB-KW"/>
</dbReference>
<dbReference type="Proteomes" id="UP000736164">
    <property type="component" value="Unassembled WGS sequence"/>
</dbReference>
<evidence type="ECO:0000256" key="9">
    <source>
        <dbReference type="ARBA" id="ARBA00022946"/>
    </source>
</evidence>
<sequence length="755" mass="85496">MALSRVGLLRAAWGRSLPALVGSPLESTTRRLLVLPHSCQQCGGLLPAQNRHYATKKSKAKSKGQAKVNINSALVEDIINLEEVKDEMNAVVLNLKEDYSRNLSIRTSPGALDHITVSTKDGKFPLNQLGQISMKSNQVILVNMTSFPEATAAATRALRESGMNLNPEVDGTVIRVPVPNSICAPEWGEYAKSKFKVEVSSLLSVCAIVLLCVRLSLETEKSTTQATEFWTRIHEFLRPSPDVVHYILTHFKWIWNIINKTFIRDTLMRKVLTVRANLIPSPPTYNSKYDYISWEAYSNVTYYTRLLPPVPVDCPTPMGTKGKVELPDPEMIVDRFLLRKKFIPDPQKTSLMFAFFAQHFTHQFFKTHNRLGRGFTKALGHGVDGGHIYGDNLARQQGLRLHKDGKLKYQVIKGEMYPPSTMEAQVNMSYPSIVPADKQIAIGQEVFGLLPGLLMYATVWLREHNRVCDVLKKEHPTWSDEQLFQTARLIIIGETIKIVIEEYVQHLSGYHLKLKFDPELLFGDQFQYRNRIAVEFNQLYHWHPLMPDSFHIKGEEITYKDFLFNTSILFNYGVETLVESFSKQIAGQIGGGRNIHPSVKHVAVGVIEESRLLRLQPFNEYRKRFHLKPYESFSEFTGDAQVAKELEELYGDIDALEFYPGLMLEKTRPDAIFGESMVEMGAPFSLKGLLGNPICSPEYWKPSTFGGQTGFNIVNSATLEKLVCLNSKTCPYVAFHVPETDLDDSEKTRKPSTEL</sequence>
<evidence type="ECO:0000256" key="1">
    <source>
        <dbReference type="ARBA" id="ARBA00004173"/>
    </source>
</evidence>
<dbReference type="SUPFAM" id="SSF55194">
    <property type="entry name" value="Ribosome recycling factor, RRF"/>
    <property type="match status" value="1"/>
</dbReference>
<gene>
    <name evidence="21" type="primary">Ptgs1</name>
    <name evidence="21" type="ORF">GTO95_0013385</name>
</gene>
<dbReference type="Gene3D" id="3.30.1360.40">
    <property type="match status" value="1"/>
</dbReference>
<dbReference type="CDD" id="cd09816">
    <property type="entry name" value="prostaglandin_endoperoxide_synthase"/>
    <property type="match status" value="1"/>
</dbReference>
<dbReference type="PANTHER" id="PTHR11903:SF6">
    <property type="entry name" value="PROSTAGLANDIN G_H SYNTHASE 1"/>
    <property type="match status" value="1"/>
</dbReference>
<keyword evidence="19" id="KW-0349">Heme</keyword>
<dbReference type="InterPro" id="IPR036191">
    <property type="entry name" value="RRF_sf"/>
</dbReference>
<evidence type="ECO:0000256" key="19">
    <source>
        <dbReference type="PIRSR" id="PIRSR619791-2"/>
    </source>
</evidence>
<feature type="binding site" description="axial binding residue" evidence="19">
    <location>
        <position position="543"/>
    </location>
    <ligand>
        <name>heme b</name>
        <dbReference type="ChEBI" id="CHEBI:60344"/>
    </ligand>
    <ligandPart>
        <name>Fe</name>
        <dbReference type="ChEBI" id="CHEBI:18248"/>
    </ligandPart>
</feature>